<protein>
    <submittedName>
        <fullName evidence="1">Uncharacterized protein</fullName>
    </submittedName>
</protein>
<dbReference type="RefSeq" id="WP_194198978.1">
    <property type="nucleotide sequence ID" value="NZ_CP045227.1"/>
</dbReference>
<name>A0A5P8WD77_9NOSO</name>
<proteinExistence type="predicted"/>
<organism evidence="1 2">
    <name type="scientific">Nostoc sphaeroides CCNUC1</name>
    <dbReference type="NCBI Taxonomy" id="2653204"/>
    <lineage>
        <taxon>Bacteria</taxon>
        <taxon>Bacillati</taxon>
        <taxon>Cyanobacteriota</taxon>
        <taxon>Cyanophyceae</taxon>
        <taxon>Nostocales</taxon>
        <taxon>Nostocaceae</taxon>
        <taxon>Nostoc</taxon>
    </lineage>
</organism>
<sequence>MSAFLSFSATPNYKKFLDDAAHLPPRFDSTYKNSDRSEASTALKVLIPVMLMEYSL</sequence>
<keyword evidence="2" id="KW-1185">Reference proteome</keyword>
<reference evidence="1 2" key="1">
    <citation type="submission" date="2019-10" db="EMBL/GenBank/DDBJ databases">
        <title>Genomic and transcriptomic insights into the perfect genentic adaptation of a filamentous nitrogen-fixing cyanobacterium to rice fields.</title>
        <authorList>
            <person name="Chen Z."/>
        </authorList>
    </citation>
    <scope>NUCLEOTIDE SEQUENCE [LARGE SCALE GENOMIC DNA]</scope>
    <source>
        <strain evidence="1">CCNUC1</strain>
    </source>
</reference>
<dbReference type="EMBL" id="CP045227">
    <property type="protein sequence ID" value="QFS50512.1"/>
    <property type="molecule type" value="Genomic_DNA"/>
</dbReference>
<gene>
    <name evidence="1" type="ORF">GXM_08006</name>
</gene>
<evidence type="ECO:0000313" key="1">
    <source>
        <dbReference type="EMBL" id="QFS50512.1"/>
    </source>
</evidence>
<accession>A0A5P8WD77</accession>
<dbReference type="Proteomes" id="UP000326678">
    <property type="component" value="Chromosome Gxm2"/>
</dbReference>
<dbReference type="KEGG" id="nsh:GXM_08006"/>
<evidence type="ECO:0000313" key="2">
    <source>
        <dbReference type="Proteomes" id="UP000326678"/>
    </source>
</evidence>
<dbReference type="AlphaFoldDB" id="A0A5P8WD77"/>